<keyword evidence="3" id="KW-1185">Reference proteome</keyword>
<dbReference type="OrthoDB" id="7386676at2759"/>
<comment type="caution">
    <text evidence="2">The sequence shown here is derived from an EMBL/GenBank/DDBJ whole genome shotgun (WGS) entry which is preliminary data.</text>
</comment>
<dbReference type="AlphaFoldDB" id="A0A8S1ASA7"/>
<reference evidence="2 3" key="1">
    <citation type="submission" date="2020-04" db="EMBL/GenBank/DDBJ databases">
        <authorList>
            <person name="Wallbank WR R."/>
            <person name="Pardo Diaz C."/>
            <person name="Kozak K."/>
            <person name="Martin S."/>
            <person name="Jiggins C."/>
            <person name="Moest M."/>
            <person name="Warren A I."/>
            <person name="Byers J.R.P. K."/>
            <person name="Montejo-Kovacevich G."/>
            <person name="Yen C E."/>
        </authorList>
    </citation>
    <scope>NUCLEOTIDE SEQUENCE [LARGE SCALE GENOMIC DNA]</scope>
</reference>
<proteinExistence type="predicted"/>
<protein>
    <submittedName>
        <fullName evidence="2">Uncharacterized protein</fullName>
    </submittedName>
</protein>
<accession>A0A8S1ASA7</accession>
<evidence type="ECO:0000256" key="1">
    <source>
        <dbReference type="SAM" id="MobiDB-lite"/>
    </source>
</evidence>
<evidence type="ECO:0000313" key="2">
    <source>
        <dbReference type="EMBL" id="CAB3248691.1"/>
    </source>
</evidence>
<evidence type="ECO:0000313" key="3">
    <source>
        <dbReference type="Proteomes" id="UP000494106"/>
    </source>
</evidence>
<feature type="region of interest" description="Disordered" evidence="1">
    <location>
        <begin position="181"/>
        <end position="215"/>
    </location>
</feature>
<dbReference type="Proteomes" id="UP000494106">
    <property type="component" value="Unassembled WGS sequence"/>
</dbReference>
<organism evidence="2 3">
    <name type="scientific">Arctia plantaginis</name>
    <name type="common">Wood tiger moth</name>
    <name type="synonym">Phalaena plantaginis</name>
    <dbReference type="NCBI Taxonomy" id="874455"/>
    <lineage>
        <taxon>Eukaryota</taxon>
        <taxon>Metazoa</taxon>
        <taxon>Ecdysozoa</taxon>
        <taxon>Arthropoda</taxon>
        <taxon>Hexapoda</taxon>
        <taxon>Insecta</taxon>
        <taxon>Pterygota</taxon>
        <taxon>Neoptera</taxon>
        <taxon>Endopterygota</taxon>
        <taxon>Lepidoptera</taxon>
        <taxon>Glossata</taxon>
        <taxon>Ditrysia</taxon>
        <taxon>Noctuoidea</taxon>
        <taxon>Erebidae</taxon>
        <taxon>Arctiinae</taxon>
        <taxon>Arctia</taxon>
    </lineage>
</organism>
<gene>
    <name evidence="2" type="ORF">APLA_LOCUS11826</name>
</gene>
<feature type="compositionally biased region" description="Polar residues" evidence="1">
    <location>
        <begin position="205"/>
        <end position="215"/>
    </location>
</feature>
<sequence length="249" mass="27102">MNIAKLKCNPIPLALRVSDFPITWSHFRGRAFIRSAFSLPVLSRRSEPLVTGNTTHANTLSVVSSPWSVESWNLLSKEKFEGEKFSFSSLASSTLSETVLPKSTTTMGIPSQSSTVVIGVSKRNKPKTPTRITQKTISSWSSETFICNEPASSKPGSVKVKYPWSPASSLSDSDFYPSSTMTLASRKESKSTMVSEQPSALHGPSHSTHGSTTPNAVNVEHELQDDPMIDIVFDGPVVAFCDFVIETTV</sequence>
<dbReference type="EMBL" id="CADEBC010000535">
    <property type="protein sequence ID" value="CAB3248691.1"/>
    <property type="molecule type" value="Genomic_DNA"/>
</dbReference>
<name>A0A8S1ASA7_ARCPL</name>